<evidence type="ECO:0000313" key="2">
    <source>
        <dbReference type="Proteomes" id="UP000824109"/>
    </source>
</evidence>
<name>A0A9D1SEX0_9FIRM</name>
<dbReference type="Proteomes" id="UP000824109">
    <property type="component" value="Unassembled WGS sequence"/>
</dbReference>
<protein>
    <submittedName>
        <fullName evidence="1">BNR repeat-containing protein</fullName>
    </submittedName>
</protein>
<comment type="caution">
    <text evidence="1">The sequence shown here is derived from an EMBL/GenBank/DDBJ whole genome shotgun (WGS) entry which is preliminary data.</text>
</comment>
<sequence>MAKLIKTTDIAPAWAGHYCGAPVLCIYGDTILAAFYDEELRLAAAISRGGGEFEIYRTDIKSDWNTGSHHAITLGADESGRVHICAAMHAEPLKYLRSGAGFDLSALRRINVMTGSDEERVTYPQFFRDVSGRLCFTYRSGESGNGDQHINVWDNDACLWERLPRLTDGSVFPGGASAYFQRSRPVSCPDGYMRAEFMWRADARAETCFDLCCIRSRDMVNWETESGTPLTLPVTPHTEAVAADRIPQRRGLTNMCHALGADEQNRPVITYHKYTPDGKSGIYNARPTDGGWQTELAYTLDTRWDFSGVGAIPHLLDLTPVRAKDGALLFNMLYSGKWIEIELDPVTLVPVRQSDAPLPWEDCDGDIVTDRLKCLTETPGRSYFLRWEHGENNRDQKPDYPPHAPRMLRLLEYEGDVCWLREAH</sequence>
<organism evidence="1 2">
    <name type="scientific">Candidatus Ornithomonoglobus merdipullorum</name>
    <dbReference type="NCBI Taxonomy" id="2840895"/>
    <lineage>
        <taxon>Bacteria</taxon>
        <taxon>Bacillati</taxon>
        <taxon>Bacillota</taxon>
        <taxon>Clostridia</taxon>
        <taxon>Candidatus Ornithomonoglobus</taxon>
    </lineage>
</organism>
<dbReference type="EMBL" id="DVNB01000071">
    <property type="protein sequence ID" value="HIU57485.1"/>
    <property type="molecule type" value="Genomic_DNA"/>
</dbReference>
<dbReference type="AlphaFoldDB" id="A0A9D1SEX0"/>
<reference evidence="1" key="2">
    <citation type="journal article" date="2021" name="PeerJ">
        <title>Extensive microbial diversity within the chicken gut microbiome revealed by metagenomics and culture.</title>
        <authorList>
            <person name="Gilroy R."/>
            <person name="Ravi A."/>
            <person name="Getino M."/>
            <person name="Pursley I."/>
            <person name="Horton D.L."/>
            <person name="Alikhan N.F."/>
            <person name="Baker D."/>
            <person name="Gharbi K."/>
            <person name="Hall N."/>
            <person name="Watson M."/>
            <person name="Adriaenssens E.M."/>
            <person name="Foster-Nyarko E."/>
            <person name="Jarju S."/>
            <person name="Secka A."/>
            <person name="Antonio M."/>
            <person name="Oren A."/>
            <person name="Chaudhuri R.R."/>
            <person name="La Ragione R."/>
            <person name="Hildebrand F."/>
            <person name="Pallen M.J."/>
        </authorList>
    </citation>
    <scope>NUCLEOTIDE SEQUENCE</scope>
    <source>
        <strain evidence="1">USAMLcec3-3695</strain>
    </source>
</reference>
<dbReference type="Pfam" id="PF15892">
    <property type="entry name" value="BNR_4"/>
    <property type="match status" value="1"/>
</dbReference>
<accession>A0A9D1SEX0</accession>
<evidence type="ECO:0000313" key="1">
    <source>
        <dbReference type="EMBL" id="HIU57485.1"/>
    </source>
</evidence>
<proteinExistence type="predicted"/>
<gene>
    <name evidence="1" type="ORF">IAA61_06695</name>
</gene>
<reference evidence="1" key="1">
    <citation type="submission" date="2020-10" db="EMBL/GenBank/DDBJ databases">
        <authorList>
            <person name="Gilroy R."/>
        </authorList>
    </citation>
    <scope>NUCLEOTIDE SEQUENCE</scope>
    <source>
        <strain evidence="1">USAMLcec3-3695</strain>
    </source>
</reference>